<proteinExistence type="predicted"/>
<feature type="region of interest" description="Disordered" evidence="1">
    <location>
        <begin position="1"/>
        <end position="24"/>
    </location>
</feature>
<organism evidence="2 3">
    <name type="scientific">Linnemannia gamsii</name>
    <dbReference type="NCBI Taxonomy" id="64522"/>
    <lineage>
        <taxon>Eukaryota</taxon>
        <taxon>Fungi</taxon>
        <taxon>Fungi incertae sedis</taxon>
        <taxon>Mucoromycota</taxon>
        <taxon>Mortierellomycotina</taxon>
        <taxon>Mortierellomycetes</taxon>
        <taxon>Mortierellales</taxon>
        <taxon>Mortierellaceae</taxon>
        <taxon>Linnemannia</taxon>
    </lineage>
</organism>
<comment type="caution">
    <text evidence="2">The sequence shown here is derived from an EMBL/GenBank/DDBJ whole genome shotgun (WGS) entry which is preliminary data.</text>
</comment>
<name>A0A9P6R7G2_9FUNG</name>
<reference evidence="2" key="1">
    <citation type="journal article" date="2020" name="Fungal Divers.">
        <title>Resolving the Mortierellaceae phylogeny through synthesis of multi-gene phylogenetics and phylogenomics.</title>
        <authorList>
            <person name="Vandepol N."/>
            <person name="Liber J."/>
            <person name="Desiro A."/>
            <person name="Na H."/>
            <person name="Kennedy M."/>
            <person name="Barry K."/>
            <person name="Grigoriev I.V."/>
            <person name="Miller A.N."/>
            <person name="O'Donnell K."/>
            <person name="Stajich J.E."/>
            <person name="Bonito G."/>
        </authorList>
    </citation>
    <scope>NUCLEOTIDE SEQUENCE</scope>
    <source>
        <strain evidence="2">NVP60</strain>
    </source>
</reference>
<dbReference type="EMBL" id="JAAAIN010000469">
    <property type="protein sequence ID" value="KAG0314088.1"/>
    <property type="molecule type" value="Genomic_DNA"/>
</dbReference>
<sequence length="94" mass="10343">MSSPAEPESKAPYSSRQHTRIRKRTRIQTWTRNLTSTGPSEGNLATRFTLVASFSTATTRGLYSIAFDPRSILICNTCTSRTKASSRPSNIASC</sequence>
<keyword evidence="3" id="KW-1185">Reference proteome</keyword>
<dbReference type="AlphaFoldDB" id="A0A9P6R7G2"/>
<evidence type="ECO:0000256" key="1">
    <source>
        <dbReference type="SAM" id="MobiDB-lite"/>
    </source>
</evidence>
<gene>
    <name evidence="2" type="ORF">BGZ97_009632</name>
</gene>
<evidence type="ECO:0000313" key="3">
    <source>
        <dbReference type="Proteomes" id="UP000823405"/>
    </source>
</evidence>
<evidence type="ECO:0000313" key="2">
    <source>
        <dbReference type="EMBL" id="KAG0314088.1"/>
    </source>
</evidence>
<dbReference type="Proteomes" id="UP000823405">
    <property type="component" value="Unassembled WGS sequence"/>
</dbReference>
<protein>
    <submittedName>
        <fullName evidence="2">Uncharacterized protein</fullName>
    </submittedName>
</protein>
<accession>A0A9P6R7G2</accession>